<feature type="region of interest" description="Disordered" evidence="9">
    <location>
        <begin position="224"/>
        <end position="577"/>
    </location>
</feature>
<keyword evidence="5" id="KW-0677">Repeat</keyword>
<feature type="compositionally biased region" description="Basic and acidic residues" evidence="9">
    <location>
        <begin position="421"/>
        <end position="549"/>
    </location>
</feature>
<dbReference type="GO" id="GO:0005856">
    <property type="term" value="C:cytoskeleton"/>
    <property type="evidence" value="ECO:0007669"/>
    <property type="project" value="UniProtKB-SubCell"/>
</dbReference>
<feature type="compositionally biased region" description="Basic and acidic residues" evidence="9">
    <location>
        <begin position="60"/>
        <end position="70"/>
    </location>
</feature>
<evidence type="ECO:0000256" key="2">
    <source>
        <dbReference type="ARBA" id="ARBA00004245"/>
    </source>
</evidence>
<evidence type="ECO:0000256" key="1">
    <source>
        <dbReference type="ARBA" id="ARBA00004138"/>
    </source>
</evidence>
<evidence type="ECO:0000256" key="7">
    <source>
        <dbReference type="ARBA" id="ARBA00023212"/>
    </source>
</evidence>
<dbReference type="GO" id="GO:0003341">
    <property type="term" value="P:cilium movement"/>
    <property type="evidence" value="ECO:0007669"/>
    <property type="project" value="UniProtKB-ARBA"/>
</dbReference>
<feature type="compositionally biased region" description="Basic residues" evidence="9">
    <location>
        <begin position="22"/>
        <end position="33"/>
    </location>
</feature>
<gene>
    <name evidence="10" type="ORF">MEDL_50272</name>
</gene>
<feature type="compositionally biased region" description="Basic and acidic residues" evidence="9">
    <location>
        <begin position="224"/>
        <end position="268"/>
    </location>
</feature>
<evidence type="ECO:0000313" key="10">
    <source>
        <dbReference type="EMBL" id="CAG2237891.1"/>
    </source>
</evidence>
<sequence>MDGEGDKSSPKPEETGADLWKAKKSKNLKHATSHLRAEALRRYRIKHEDDPEYEPPQTAKGDKSVNKEGENYNAGESNSMAPILSPVRQKSGGNTAKERREIFSREKVLPPIEPDDYLSDEGTVNTRQDKTYTGDVDPEFEHNERQTSIGQVETLEAKTRTKSPVHVQREKQSYLDNKNLLDKSGKNKDKKNITSKDKEHQNGSQVVPTALESVLQKETIIVYEEKNHSLDKTDPFSNLDKTEPKLEQQEKARDISTKLQTENDERRSTNKGFVSNSLQETQQGTNKTESDNANMEERNTGIYKNDIRNQKLTTEEWKESATEIEKSDKRRIEGPQAQEILTFDINRPFIQDAEPQKETTETTGKTEEAKTDQPTEDKPQTEGDQIKQEEKPVEESVAKDSESQEQEVKPTEGETTAPTEQPKDETVKTKPDEGTTDEGKAPEVQKQEETTQETKQEGEKKETEKTEVKEEVKTEDGEKKEDTEGEKKEADGAKKVDDEVKKEDEGQKKDEEGQKKERRTEETKKEDEGQKKEDEGQKKVDGEGEKKGEDEEGKEDGDDKKDKDGEGDTNQSAKEGVEDDFFYDYDTFVSKATVSEGSGLPQDMLSLQYSFGYDCTKRNNLHLLDDHTVCFAAGNLVQILDLNTKEQKYLRSTSGGGIGAITVHPSQKYFAVGEKHSKH</sequence>
<evidence type="ECO:0000256" key="5">
    <source>
        <dbReference type="ARBA" id="ARBA00022737"/>
    </source>
</evidence>
<dbReference type="OrthoDB" id="1935234at2759"/>
<feature type="compositionally biased region" description="Basic and acidic residues" evidence="9">
    <location>
        <begin position="35"/>
        <end position="49"/>
    </location>
</feature>
<keyword evidence="11" id="KW-1185">Reference proteome</keyword>
<comment type="subcellular location">
    <subcellularLocation>
        <location evidence="1">Cell projection</location>
        <location evidence="1">Cilium</location>
    </subcellularLocation>
    <subcellularLocation>
        <location evidence="2">Cytoplasm</location>
        <location evidence="2">Cytoskeleton</location>
    </subcellularLocation>
</comment>
<evidence type="ECO:0000313" key="11">
    <source>
        <dbReference type="Proteomes" id="UP000683360"/>
    </source>
</evidence>
<dbReference type="EMBL" id="CAJPWZ010002408">
    <property type="protein sequence ID" value="CAG2237891.1"/>
    <property type="molecule type" value="Genomic_DNA"/>
</dbReference>
<dbReference type="PANTHER" id="PTHR14885">
    <property type="entry name" value="CILIA- AND FLAGELLA-ASSOCIATED PROTEIN 43-RELATED"/>
    <property type="match status" value="1"/>
</dbReference>
<evidence type="ECO:0000256" key="4">
    <source>
        <dbReference type="ARBA" id="ARBA00022574"/>
    </source>
</evidence>
<protein>
    <submittedName>
        <fullName evidence="10">CFAP44</fullName>
    </submittedName>
</protein>
<feature type="compositionally biased region" description="Polar residues" evidence="9">
    <location>
        <begin position="270"/>
        <end position="293"/>
    </location>
</feature>
<name>A0A8S3U5G4_MYTED</name>
<feature type="compositionally biased region" description="Basic and acidic residues" evidence="9">
    <location>
        <begin position="1"/>
        <end position="14"/>
    </location>
</feature>
<keyword evidence="4" id="KW-0853">WD repeat</keyword>
<feature type="compositionally biased region" description="Basic and acidic residues" evidence="9">
    <location>
        <begin position="295"/>
        <end position="333"/>
    </location>
</feature>
<keyword evidence="3" id="KW-0963">Cytoplasm</keyword>
<evidence type="ECO:0000256" key="3">
    <source>
        <dbReference type="ARBA" id="ARBA00022490"/>
    </source>
</evidence>
<evidence type="ECO:0000256" key="6">
    <source>
        <dbReference type="ARBA" id="ARBA00023054"/>
    </source>
</evidence>
<keyword evidence="7" id="KW-0206">Cytoskeleton</keyword>
<evidence type="ECO:0000256" key="8">
    <source>
        <dbReference type="ARBA" id="ARBA00023273"/>
    </source>
</evidence>
<keyword evidence="8" id="KW-0966">Cell projection</keyword>
<dbReference type="Gene3D" id="2.130.10.10">
    <property type="entry name" value="YVTN repeat-like/Quinoprotein amine dehydrogenase"/>
    <property type="match status" value="2"/>
</dbReference>
<keyword evidence="6" id="KW-0175">Coiled coil</keyword>
<dbReference type="Proteomes" id="UP000683360">
    <property type="component" value="Unassembled WGS sequence"/>
</dbReference>
<feature type="compositionally biased region" description="Basic and acidic residues" evidence="9">
    <location>
        <begin position="96"/>
        <end position="108"/>
    </location>
</feature>
<proteinExistence type="predicted"/>
<feature type="compositionally biased region" description="Basic and acidic residues" evidence="9">
    <location>
        <begin position="167"/>
        <end position="201"/>
    </location>
</feature>
<feature type="compositionally biased region" description="Basic and acidic residues" evidence="9">
    <location>
        <begin position="354"/>
        <end position="412"/>
    </location>
</feature>
<organism evidence="10 11">
    <name type="scientific">Mytilus edulis</name>
    <name type="common">Blue mussel</name>
    <dbReference type="NCBI Taxonomy" id="6550"/>
    <lineage>
        <taxon>Eukaryota</taxon>
        <taxon>Metazoa</taxon>
        <taxon>Spiralia</taxon>
        <taxon>Lophotrochozoa</taxon>
        <taxon>Mollusca</taxon>
        <taxon>Bivalvia</taxon>
        <taxon>Autobranchia</taxon>
        <taxon>Pteriomorphia</taxon>
        <taxon>Mytilida</taxon>
        <taxon>Mytiloidea</taxon>
        <taxon>Mytilidae</taxon>
        <taxon>Mytilinae</taxon>
        <taxon>Mytilus</taxon>
    </lineage>
</organism>
<dbReference type="InterPro" id="IPR015943">
    <property type="entry name" value="WD40/YVTN_repeat-like_dom_sf"/>
</dbReference>
<reference evidence="10" key="1">
    <citation type="submission" date="2021-03" db="EMBL/GenBank/DDBJ databases">
        <authorList>
            <person name="Bekaert M."/>
        </authorList>
    </citation>
    <scope>NUCLEOTIDE SEQUENCE</scope>
</reference>
<dbReference type="PANTHER" id="PTHR14885:SF3">
    <property type="entry name" value="CILIA- AND FLAGELLA-ASSOCIATED PROTEIN 44"/>
    <property type="match status" value="1"/>
</dbReference>
<dbReference type="AlphaFoldDB" id="A0A8S3U5G4"/>
<accession>A0A8S3U5G4</accession>
<feature type="compositionally biased region" description="Basic and acidic residues" evidence="9">
    <location>
        <begin position="557"/>
        <end position="566"/>
    </location>
</feature>
<feature type="region of interest" description="Disordered" evidence="9">
    <location>
        <begin position="1"/>
        <end position="210"/>
    </location>
</feature>
<comment type="caution">
    <text evidence="10">The sequence shown here is derived from an EMBL/GenBank/DDBJ whole genome shotgun (WGS) entry which is preliminary data.</text>
</comment>
<dbReference type="GO" id="GO:0005929">
    <property type="term" value="C:cilium"/>
    <property type="evidence" value="ECO:0007669"/>
    <property type="project" value="UniProtKB-SubCell"/>
</dbReference>
<evidence type="ECO:0000256" key="9">
    <source>
        <dbReference type="SAM" id="MobiDB-lite"/>
    </source>
</evidence>